<dbReference type="InterPro" id="IPR015888">
    <property type="entry name" value="Fuc_isomerase_C"/>
</dbReference>
<reference evidence="4 5" key="1">
    <citation type="submission" date="2020-02" db="EMBL/GenBank/DDBJ databases">
        <title>Genome sequence of the type strain CGMCC 1.15528 of Mesorhizobium zhangyense.</title>
        <authorList>
            <person name="Gao J."/>
            <person name="Sun J."/>
        </authorList>
    </citation>
    <scope>NUCLEOTIDE SEQUENCE [LARGE SCALE GENOMIC DNA]</scope>
    <source>
        <strain evidence="4 5">CGMCC 1.15528</strain>
    </source>
</reference>
<keyword evidence="5" id="KW-1185">Reference proteome</keyword>
<evidence type="ECO:0000313" key="5">
    <source>
        <dbReference type="Proteomes" id="UP000481252"/>
    </source>
</evidence>
<dbReference type="EMBL" id="JAAKZG010000004">
    <property type="protein sequence ID" value="NGN41628.1"/>
    <property type="molecule type" value="Genomic_DNA"/>
</dbReference>
<dbReference type="GO" id="GO:0005737">
    <property type="term" value="C:cytoplasm"/>
    <property type="evidence" value="ECO:0007669"/>
    <property type="project" value="InterPro"/>
</dbReference>
<name>A0A7C9VDB8_9HYPH</name>
<comment type="caution">
    <text evidence="4">The sequence shown here is derived from an EMBL/GenBank/DDBJ whole genome shotgun (WGS) entry which is preliminary data.</text>
</comment>
<keyword evidence="1" id="KW-0413">Isomerase</keyword>
<evidence type="ECO:0000256" key="1">
    <source>
        <dbReference type="ARBA" id="ARBA00023235"/>
    </source>
</evidence>
<gene>
    <name evidence="4" type="ORF">G6N74_11155</name>
</gene>
<protein>
    <recommendedName>
        <fullName evidence="3">L-fucose isomerase C-terminal domain-containing protein</fullName>
    </recommendedName>
</protein>
<proteinExistence type="predicted"/>
<dbReference type="PANTHER" id="PTHR36120:SF1">
    <property type="entry name" value="L-FUCOSE ISOMERASE C-TERMINAL DOMAIN-CONTAINING PROTEIN"/>
    <property type="match status" value="1"/>
</dbReference>
<evidence type="ECO:0000259" key="3">
    <source>
        <dbReference type="Pfam" id="PF02952"/>
    </source>
</evidence>
<dbReference type="InterPro" id="IPR009015">
    <property type="entry name" value="Fucose_isomerase_N/cen_sf"/>
</dbReference>
<evidence type="ECO:0000313" key="4">
    <source>
        <dbReference type="EMBL" id="NGN41628.1"/>
    </source>
</evidence>
<feature type="domain" description="L-fucose isomerase C-terminal" evidence="3">
    <location>
        <begin position="365"/>
        <end position="450"/>
    </location>
</feature>
<dbReference type="RefSeq" id="WP_165117248.1">
    <property type="nucleotide sequence ID" value="NZ_JAAKZG010000004.1"/>
</dbReference>
<dbReference type="SUPFAM" id="SSF53743">
    <property type="entry name" value="FucI/AraA N-terminal and middle domains"/>
    <property type="match status" value="1"/>
</dbReference>
<dbReference type="Proteomes" id="UP000481252">
    <property type="component" value="Unassembled WGS sequence"/>
</dbReference>
<dbReference type="GO" id="GO:0008736">
    <property type="term" value="F:L-fucose isomerase activity"/>
    <property type="evidence" value="ECO:0007669"/>
    <property type="project" value="InterPro"/>
</dbReference>
<dbReference type="GO" id="GO:0006004">
    <property type="term" value="P:fucose metabolic process"/>
    <property type="evidence" value="ECO:0007669"/>
    <property type="project" value="InterPro"/>
</dbReference>
<keyword evidence="2" id="KW-0119">Carbohydrate metabolism</keyword>
<organism evidence="4 5">
    <name type="scientific">Mesorhizobium zhangyense</name>
    <dbReference type="NCBI Taxonomy" id="1776730"/>
    <lineage>
        <taxon>Bacteria</taxon>
        <taxon>Pseudomonadati</taxon>
        <taxon>Pseudomonadota</taxon>
        <taxon>Alphaproteobacteria</taxon>
        <taxon>Hyphomicrobiales</taxon>
        <taxon>Phyllobacteriaceae</taxon>
        <taxon>Mesorhizobium</taxon>
    </lineage>
</organism>
<evidence type="ECO:0000256" key="2">
    <source>
        <dbReference type="ARBA" id="ARBA00023277"/>
    </source>
</evidence>
<dbReference type="Pfam" id="PF02952">
    <property type="entry name" value="Fucose_iso_C"/>
    <property type="match status" value="1"/>
</dbReference>
<dbReference type="AlphaFoldDB" id="A0A7C9VDB8"/>
<accession>A0A7C9VDB8</accession>
<sequence>MTILHRTGSIVAGSRKIGVLFVASALFSETAAKALINRTQELAVDERLTGRLQVAEKLARDRESCAESLKTLDLDQLDGLVIQLSTFCTAELLHEVLDKIGNRQLPLALWALEESNEIVTNSLCGAQLWASTLNRFGRRFTLLLGNPGDAAIVDELAAFSAAARARASITGARIALLGAHADWFTNLAADPWGLKQALDVTIEQTTLVRFLQDCKADEASEKVAAKRWSDAHFEDGNAENGRLTLGRTYARLEAGLDRVKADAIAIRDWPEILYAENFRGTWAALGELSDRAVPIAPEGDVMGALTALAIRAFDPSSLPFLTDISGIDRANNRLVLWHYGVSPRLSDGPRSLDPVLKQESFPLRAGAMTLVRLSLRNDGAIRIFVAEGEIEAERSKANRAAGYFRPATMEAEAFIRNFIEGGYEHHVTAVYGHWGNAVRHLGRQLGLKVDHA</sequence>
<dbReference type="PANTHER" id="PTHR36120">
    <property type="entry name" value="FUCOSE ISOMERASE"/>
    <property type="match status" value="1"/>
</dbReference>